<dbReference type="EMBL" id="FNUT01000003">
    <property type="protein sequence ID" value="SEF84876.1"/>
    <property type="molecule type" value="Genomic_DNA"/>
</dbReference>
<reference evidence="2" key="1">
    <citation type="submission" date="2016-10" db="EMBL/GenBank/DDBJ databases">
        <authorList>
            <person name="Varghese N."/>
            <person name="Submissions S."/>
        </authorList>
    </citation>
    <scope>NUCLEOTIDE SEQUENCE [LARGE SCALE GENOMIC DNA]</scope>
    <source>
        <strain evidence="2">DSM 22361</strain>
    </source>
</reference>
<proteinExistence type="predicted"/>
<protein>
    <submittedName>
        <fullName evidence="1">Uncharacterized protein</fullName>
    </submittedName>
</protein>
<sequence length="41" mass="4578">MENMVRGCGIGISQAIIKLGTAAVVFRPNTNYYILKMLSFR</sequence>
<accession>A0A1H5VCQ3</accession>
<evidence type="ECO:0000313" key="2">
    <source>
        <dbReference type="Proteomes" id="UP000236731"/>
    </source>
</evidence>
<name>A0A1H5VCQ3_9SPHI</name>
<dbReference type="Proteomes" id="UP000236731">
    <property type="component" value="Unassembled WGS sequence"/>
</dbReference>
<evidence type="ECO:0000313" key="1">
    <source>
        <dbReference type="EMBL" id="SEF84876.1"/>
    </source>
</evidence>
<gene>
    <name evidence="1" type="ORF">SAMN05421877_10388</name>
</gene>
<organism evidence="1 2">
    <name type="scientific">Sphingobacterium lactis</name>
    <dbReference type="NCBI Taxonomy" id="797291"/>
    <lineage>
        <taxon>Bacteria</taxon>
        <taxon>Pseudomonadati</taxon>
        <taxon>Bacteroidota</taxon>
        <taxon>Sphingobacteriia</taxon>
        <taxon>Sphingobacteriales</taxon>
        <taxon>Sphingobacteriaceae</taxon>
        <taxon>Sphingobacterium</taxon>
    </lineage>
</organism>
<dbReference type="AlphaFoldDB" id="A0A1H5VCQ3"/>
<keyword evidence="2" id="KW-1185">Reference proteome</keyword>